<reference evidence="5" key="3">
    <citation type="submission" date="2023-05" db="EMBL/GenBank/DDBJ databases">
        <authorList>
            <person name="Smith C.H."/>
        </authorList>
    </citation>
    <scope>NUCLEOTIDE SEQUENCE</scope>
    <source>
        <strain evidence="5">CHS0354</strain>
        <tissue evidence="5">Mantle</tissue>
    </source>
</reference>
<dbReference type="PANTHER" id="PTHR10683">
    <property type="entry name" value="TRANSALDOLASE"/>
    <property type="match status" value="1"/>
</dbReference>
<evidence type="ECO:0000256" key="1">
    <source>
        <dbReference type="ARBA" id="ARBA00023122"/>
    </source>
</evidence>
<dbReference type="GO" id="GO:0005975">
    <property type="term" value="P:carbohydrate metabolic process"/>
    <property type="evidence" value="ECO:0007669"/>
    <property type="project" value="InterPro"/>
</dbReference>
<dbReference type="CDD" id="cd04604">
    <property type="entry name" value="CBS_pair_SIS_assoc"/>
    <property type="match status" value="1"/>
</dbReference>
<name>A0AAE0W6Q9_9BIVA</name>
<dbReference type="EMBL" id="JAEAOA010000186">
    <property type="protein sequence ID" value="KAK3604183.1"/>
    <property type="molecule type" value="Genomic_DNA"/>
</dbReference>
<evidence type="ECO:0000256" key="3">
    <source>
        <dbReference type="PROSITE-ProRule" id="PRU00703"/>
    </source>
</evidence>
<dbReference type="Pfam" id="PF00571">
    <property type="entry name" value="CBS"/>
    <property type="match status" value="2"/>
</dbReference>
<dbReference type="InterPro" id="IPR046342">
    <property type="entry name" value="CBS_dom_sf"/>
</dbReference>
<dbReference type="PROSITE" id="PS51371">
    <property type="entry name" value="CBS"/>
    <property type="match status" value="2"/>
</dbReference>
<keyword evidence="2" id="KW-0704">Schiff base</keyword>
<feature type="domain" description="CBS" evidence="4">
    <location>
        <begin position="262"/>
        <end position="320"/>
    </location>
</feature>
<dbReference type="Proteomes" id="UP001195483">
    <property type="component" value="Unassembled WGS sequence"/>
</dbReference>
<dbReference type="Gene3D" id="3.10.580.10">
    <property type="entry name" value="CBS-domain"/>
    <property type="match status" value="1"/>
</dbReference>
<evidence type="ECO:0000313" key="6">
    <source>
        <dbReference type="Proteomes" id="UP001195483"/>
    </source>
</evidence>
<dbReference type="Gene3D" id="3.20.20.70">
    <property type="entry name" value="Aldolase class I"/>
    <property type="match status" value="1"/>
</dbReference>
<organism evidence="5 6">
    <name type="scientific">Potamilus streckersoni</name>
    <dbReference type="NCBI Taxonomy" id="2493646"/>
    <lineage>
        <taxon>Eukaryota</taxon>
        <taxon>Metazoa</taxon>
        <taxon>Spiralia</taxon>
        <taxon>Lophotrochozoa</taxon>
        <taxon>Mollusca</taxon>
        <taxon>Bivalvia</taxon>
        <taxon>Autobranchia</taxon>
        <taxon>Heteroconchia</taxon>
        <taxon>Palaeoheterodonta</taxon>
        <taxon>Unionida</taxon>
        <taxon>Unionoidea</taxon>
        <taxon>Unionidae</taxon>
        <taxon>Ambleminae</taxon>
        <taxon>Lampsilini</taxon>
        <taxon>Potamilus</taxon>
    </lineage>
</organism>
<evidence type="ECO:0000256" key="2">
    <source>
        <dbReference type="ARBA" id="ARBA00023270"/>
    </source>
</evidence>
<protein>
    <recommendedName>
        <fullName evidence="4">CBS domain-containing protein</fullName>
    </recommendedName>
</protein>
<reference evidence="5" key="1">
    <citation type="journal article" date="2021" name="Genome Biol. Evol.">
        <title>A High-Quality Reference Genome for a Parasitic Bivalve with Doubly Uniparental Inheritance (Bivalvia: Unionida).</title>
        <authorList>
            <person name="Smith C.H."/>
        </authorList>
    </citation>
    <scope>NUCLEOTIDE SEQUENCE</scope>
    <source>
        <strain evidence="5">CHS0354</strain>
    </source>
</reference>
<feature type="domain" description="CBS" evidence="4">
    <location>
        <begin position="328"/>
        <end position="380"/>
    </location>
</feature>
<dbReference type="InterPro" id="IPR001585">
    <property type="entry name" value="TAL/FSA"/>
</dbReference>
<evidence type="ECO:0000259" key="4">
    <source>
        <dbReference type="PROSITE" id="PS51371"/>
    </source>
</evidence>
<dbReference type="Pfam" id="PF00923">
    <property type="entry name" value="TAL_FSA"/>
    <property type="match status" value="1"/>
</dbReference>
<dbReference type="SMART" id="SM00116">
    <property type="entry name" value="CBS"/>
    <property type="match status" value="2"/>
</dbReference>
<sequence length="380" mass="41686">MAAFGYPVVFDVTHAIRKYGVPSADPSGGARQYLKTLARAGVAADSADIKEIEEAFKLGFLTGLTTTPTFMHREGVKNVDDMILKLSKIVPVLQIEALGSNADEIYREAVRQNNLGLDKEKTVYKIPVTLEGVKACNRLVKEGYMVNIHLVYTLQQAYMAMAAGATYICPLVGRLQDQGHDALELVKQCVEAVEYYSYDSKIMFSSVRHAEHVRNALNIGVHACTVPWKVMKALTDNNFTSLGIKQFVEHTRLISKHVADVIDSRNPVISAGKTVSDALVVMTEGGFGAVTVTAENGDLSGIFTDGDLRRLLKDKGNNAIGTQLHSLALNKPITITPETSLEEASKIFKERKVDTLVVVKDNKPVGMLDIQDVVKYIQEM</sequence>
<reference evidence="5" key="2">
    <citation type="journal article" date="2021" name="Genome Biol. Evol.">
        <title>Developing a high-quality reference genome for a parasitic bivalve with doubly uniparental inheritance (Bivalvia: Unionida).</title>
        <authorList>
            <person name="Smith C.H."/>
        </authorList>
    </citation>
    <scope>NUCLEOTIDE SEQUENCE</scope>
    <source>
        <strain evidence="5">CHS0354</strain>
        <tissue evidence="5">Mantle</tissue>
    </source>
</reference>
<dbReference type="AlphaFoldDB" id="A0AAE0W6Q9"/>
<comment type="caution">
    <text evidence="5">The sequence shown here is derived from an EMBL/GenBank/DDBJ whole genome shotgun (WGS) entry which is preliminary data.</text>
</comment>
<evidence type="ECO:0000313" key="5">
    <source>
        <dbReference type="EMBL" id="KAK3604183.1"/>
    </source>
</evidence>
<dbReference type="SUPFAM" id="SSF51569">
    <property type="entry name" value="Aldolase"/>
    <property type="match status" value="1"/>
</dbReference>
<dbReference type="SUPFAM" id="SSF54631">
    <property type="entry name" value="CBS-domain pair"/>
    <property type="match status" value="1"/>
</dbReference>
<dbReference type="PANTHER" id="PTHR10683:SF40">
    <property type="entry name" value="FRUCTOSE-6-PHOSPHATE ALDOLASE 1-RELATED"/>
    <property type="match status" value="1"/>
</dbReference>
<dbReference type="InterPro" id="IPR013785">
    <property type="entry name" value="Aldolase_TIM"/>
</dbReference>
<keyword evidence="1 3" id="KW-0129">CBS domain</keyword>
<keyword evidence="6" id="KW-1185">Reference proteome</keyword>
<accession>A0AAE0W6Q9</accession>
<dbReference type="InterPro" id="IPR000644">
    <property type="entry name" value="CBS_dom"/>
</dbReference>
<proteinExistence type="predicted"/>
<gene>
    <name evidence="5" type="ORF">CHS0354_001991</name>
</gene>